<dbReference type="InterPro" id="IPR004564">
    <property type="entry name" value="OM_lipoprot_carrier_LolA-like"/>
</dbReference>
<dbReference type="RefSeq" id="WP_090213479.1">
    <property type="nucleotide sequence ID" value="NZ_LT629780.1"/>
</dbReference>
<evidence type="ECO:0000256" key="3">
    <source>
        <dbReference type="ARBA" id="ARBA00022729"/>
    </source>
</evidence>
<dbReference type="CDD" id="cd16325">
    <property type="entry name" value="LolA"/>
    <property type="match status" value="1"/>
</dbReference>
<gene>
    <name evidence="6" type="ORF">SAMN05216580_1620</name>
</gene>
<dbReference type="InterPro" id="IPR029046">
    <property type="entry name" value="LolA/LolB/LppX"/>
</dbReference>
<name>A0A1H2G6L1_9GAMM</name>
<accession>A0A1H2G6L1</accession>
<dbReference type="OrthoDB" id="7025041at2"/>
<dbReference type="Proteomes" id="UP000243063">
    <property type="component" value="Chromosome I"/>
</dbReference>
<protein>
    <submittedName>
        <fullName evidence="6">Outer membrane lipoprotein carrier protein LolA</fullName>
    </submittedName>
</protein>
<comment type="subunit">
    <text evidence="1">Monomer.</text>
</comment>
<reference evidence="7" key="1">
    <citation type="submission" date="2016-10" db="EMBL/GenBank/DDBJ databases">
        <authorList>
            <person name="Varghese N."/>
            <person name="Submissions S."/>
        </authorList>
    </citation>
    <scope>NUCLEOTIDE SEQUENCE [LARGE SCALE GENOMIC DNA]</scope>
    <source>
        <strain evidence="7">CCTCC 2012022</strain>
    </source>
</reference>
<dbReference type="STRING" id="1245526.SAMN05216580_1620"/>
<evidence type="ECO:0000256" key="4">
    <source>
        <dbReference type="ARBA" id="ARBA00022927"/>
    </source>
</evidence>
<dbReference type="EMBL" id="LT629780">
    <property type="protein sequence ID" value="SDU15257.1"/>
    <property type="molecule type" value="Genomic_DNA"/>
</dbReference>
<dbReference type="Gene3D" id="2.50.20.10">
    <property type="entry name" value="Lipoprotein localisation LolA/LolB/LppX"/>
    <property type="match status" value="1"/>
</dbReference>
<dbReference type="SUPFAM" id="SSF89392">
    <property type="entry name" value="Prokaryotic lipoproteins and lipoprotein localization factors"/>
    <property type="match status" value="1"/>
</dbReference>
<evidence type="ECO:0000256" key="2">
    <source>
        <dbReference type="ARBA" id="ARBA00022448"/>
    </source>
</evidence>
<organism evidence="6 7">
    <name type="scientific">Geopseudomonas guangdongensis</name>
    <dbReference type="NCBI Taxonomy" id="1245526"/>
    <lineage>
        <taxon>Bacteria</taxon>
        <taxon>Pseudomonadati</taxon>
        <taxon>Pseudomonadota</taxon>
        <taxon>Gammaproteobacteria</taxon>
        <taxon>Pseudomonadales</taxon>
        <taxon>Pseudomonadaceae</taxon>
        <taxon>Geopseudomonas</taxon>
    </lineage>
</organism>
<dbReference type="Pfam" id="PF19574">
    <property type="entry name" value="LolA_3"/>
    <property type="match status" value="1"/>
</dbReference>
<keyword evidence="2" id="KW-0813">Transport</keyword>
<keyword evidence="6" id="KW-0449">Lipoprotein</keyword>
<evidence type="ECO:0000313" key="7">
    <source>
        <dbReference type="Proteomes" id="UP000243063"/>
    </source>
</evidence>
<dbReference type="GO" id="GO:0015031">
    <property type="term" value="P:protein transport"/>
    <property type="evidence" value="ECO:0007669"/>
    <property type="project" value="UniProtKB-KW"/>
</dbReference>
<keyword evidence="3 5" id="KW-0732">Signal</keyword>
<evidence type="ECO:0000256" key="5">
    <source>
        <dbReference type="SAM" id="SignalP"/>
    </source>
</evidence>
<dbReference type="AlphaFoldDB" id="A0A1H2G6L1"/>
<proteinExistence type="predicted"/>
<feature type="signal peptide" evidence="5">
    <location>
        <begin position="1"/>
        <end position="21"/>
    </location>
</feature>
<feature type="chain" id="PRO_5009274571" evidence="5">
    <location>
        <begin position="22"/>
        <end position="199"/>
    </location>
</feature>
<keyword evidence="7" id="KW-1185">Reference proteome</keyword>
<evidence type="ECO:0000256" key="1">
    <source>
        <dbReference type="ARBA" id="ARBA00011245"/>
    </source>
</evidence>
<evidence type="ECO:0000313" key="6">
    <source>
        <dbReference type="EMBL" id="SDU15257.1"/>
    </source>
</evidence>
<sequence>MRRLLRALLAGLALLPALACAFDLAALQQQLGAPAVVRGQFVQDKHLRALPQPLSSSGRFVLAREQGLLWLLERPLAQDYRIGAAGIARRTPQGWQAQGSQAHGSQQQRLFLAVLQGDSEALQRDFALDLQGRADAWQLRLTPRSALLQQIFSRIEIRGGALVEEIALYETQGDHTRLRLSDSQTAAELSDAERHAFAD</sequence>
<keyword evidence="4" id="KW-0653">Protein transport</keyword>